<dbReference type="CDD" id="cd04301">
    <property type="entry name" value="NAT_SF"/>
    <property type="match status" value="1"/>
</dbReference>
<dbReference type="InterPro" id="IPR000182">
    <property type="entry name" value="GNAT_dom"/>
</dbReference>
<evidence type="ECO:0000256" key="2">
    <source>
        <dbReference type="ARBA" id="ARBA00023315"/>
    </source>
</evidence>
<dbReference type="PROSITE" id="PS51186">
    <property type="entry name" value="GNAT"/>
    <property type="match status" value="1"/>
</dbReference>
<dbReference type="Proteomes" id="UP000315252">
    <property type="component" value="Unassembled WGS sequence"/>
</dbReference>
<dbReference type="GO" id="GO:0016747">
    <property type="term" value="F:acyltransferase activity, transferring groups other than amino-acyl groups"/>
    <property type="evidence" value="ECO:0007669"/>
    <property type="project" value="InterPro"/>
</dbReference>
<name>A0A545TUN3_9PROT</name>
<dbReference type="InterPro" id="IPR050832">
    <property type="entry name" value="Bact_Acetyltransf"/>
</dbReference>
<dbReference type="RefSeq" id="WP_142896641.1">
    <property type="nucleotide sequence ID" value="NZ_ML660054.1"/>
</dbReference>
<dbReference type="InterPro" id="IPR016181">
    <property type="entry name" value="Acyl_CoA_acyltransferase"/>
</dbReference>
<dbReference type="AlphaFoldDB" id="A0A545TUN3"/>
<dbReference type="EMBL" id="VHSH01000003">
    <property type="protein sequence ID" value="TQV80927.1"/>
    <property type="molecule type" value="Genomic_DNA"/>
</dbReference>
<evidence type="ECO:0000256" key="1">
    <source>
        <dbReference type="ARBA" id="ARBA00022679"/>
    </source>
</evidence>
<accession>A0A545TUN3</accession>
<reference evidence="4 5" key="1">
    <citation type="submission" date="2019-06" db="EMBL/GenBank/DDBJ databases">
        <title>Whole genome sequence for Rhodospirillaceae sp. R148.</title>
        <authorList>
            <person name="Wang G."/>
        </authorList>
    </citation>
    <scope>NUCLEOTIDE SEQUENCE [LARGE SCALE GENOMIC DNA]</scope>
    <source>
        <strain evidence="4 5">R148</strain>
    </source>
</reference>
<dbReference type="OrthoDB" id="281808at2"/>
<comment type="caution">
    <text evidence="4">The sequence shown here is derived from an EMBL/GenBank/DDBJ whole genome shotgun (WGS) entry which is preliminary data.</text>
</comment>
<dbReference type="Pfam" id="PF00583">
    <property type="entry name" value="Acetyltransf_1"/>
    <property type="match status" value="1"/>
</dbReference>
<evidence type="ECO:0000313" key="5">
    <source>
        <dbReference type="Proteomes" id="UP000315252"/>
    </source>
</evidence>
<feature type="domain" description="N-acetyltransferase" evidence="3">
    <location>
        <begin position="1"/>
        <end position="148"/>
    </location>
</feature>
<keyword evidence="1 4" id="KW-0808">Transferase</keyword>
<dbReference type="PANTHER" id="PTHR43877:SF2">
    <property type="entry name" value="AMINOALKYLPHOSPHONATE N-ACETYLTRANSFERASE-RELATED"/>
    <property type="match status" value="1"/>
</dbReference>
<protein>
    <submittedName>
        <fullName evidence="4">GNAT family N-acetyltransferase</fullName>
    </submittedName>
</protein>
<evidence type="ECO:0000259" key="3">
    <source>
        <dbReference type="PROSITE" id="PS51186"/>
    </source>
</evidence>
<dbReference type="Gene3D" id="3.40.630.30">
    <property type="match status" value="1"/>
</dbReference>
<gene>
    <name evidence="4" type="ORF">FKG95_12345</name>
</gene>
<evidence type="ECO:0000313" key="4">
    <source>
        <dbReference type="EMBL" id="TQV80927.1"/>
    </source>
</evidence>
<keyword evidence="5" id="KW-1185">Reference proteome</keyword>
<sequence length="151" mass="17111">MTLRAATAHDLPAIQEIVEHAYSPYIERMGRPPGPMLDDYVKRIEREQVSVVEVDGRVGGLLVLIDQADHLLLDNIAMHPDFQGRGLGRQLMDFAEAEALRRGFGELRLYTHESMTENIAIYSKLGWEETGRALQAGFQRVFMRKVVSQDT</sequence>
<keyword evidence="2" id="KW-0012">Acyltransferase</keyword>
<proteinExistence type="predicted"/>
<dbReference type="SUPFAM" id="SSF55729">
    <property type="entry name" value="Acyl-CoA N-acyltransferases (Nat)"/>
    <property type="match status" value="1"/>
</dbReference>
<dbReference type="PANTHER" id="PTHR43877">
    <property type="entry name" value="AMINOALKYLPHOSPHONATE N-ACETYLTRANSFERASE-RELATED-RELATED"/>
    <property type="match status" value="1"/>
</dbReference>
<organism evidence="4 5">
    <name type="scientific">Denitrobaculum tricleocarpae</name>
    <dbReference type="NCBI Taxonomy" id="2591009"/>
    <lineage>
        <taxon>Bacteria</taxon>
        <taxon>Pseudomonadati</taxon>
        <taxon>Pseudomonadota</taxon>
        <taxon>Alphaproteobacteria</taxon>
        <taxon>Rhodospirillales</taxon>
        <taxon>Rhodospirillaceae</taxon>
        <taxon>Denitrobaculum</taxon>
    </lineage>
</organism>